<dbReference type="InterPro" id="IPR036812">
    <property type="entry name" value="NAD(P)_OxRdtase_dom_sf"/>
</dbReference>
<feature type="domain" description="NADP-dependent oxidoreductase" evidence="2">
    <location>
        <begin position="12"/>
        <end position="291"/>
    </location>
</feature>
<organism evidence="3 4">
    <name type="scientific">Croceicoccus mobilis</name>
    <dbReference type="NCBI Taxonomy" id="1703339"/>
    <lineage>
        <taxon>Bacteria</taxon>
        <taxon>Pseudomonadati</taxon>
        <taxon>Pseudomonadota</taxon>
        <taxon>Alphaproteobacteria</taxon>
        <taxon>Sphingomonadales</taxon>
        <taxon>Erythrobacteraceae</taxon>
        <taxon>Croceicoccus</taxon>
    </lineage>
</organism>
<dbReference type="InterPro" id="IPR050791">
    <property type="entry name" value="Aldo-Keto_reductase"/>
</dbReference>
<dbReference type="InterPro" id="IPR023210">
    <property type="entry name" value="NADP_OxRdtase_dom"/>
</dbReference>
<keyword evidence="1" id="KW-0560">Oxidoreductase</keyword>
<dbReference type="EMBL" id="BMIP01000006">
    <property type="protein sequence ID" value="GGD75260.1"/>
    <property type="molecule type" value="Genomic_DNA"/>
</dbReference>
<evidence type="ECO:0000313" key="3">
    <source>
        <dbReference type="EMBL" id="GGD75260.1"/>
    </source>
</evidence>
<keyword evidence="4" id="KW-1185">Reference proteome</keyword>
<dbReference type="InterPro" id="IPR020471">
    <property type="entry name" value="AKR"/>
</dbReference>
<dbReference type="PANTHER" id="PTHR43625">
    <property type="entry name" value="AFLATOXIN B1 ALDEHYDE REDUCTASE"/>
    <property type="match status" value="1"/>
</dbReference>
<dbReference type="OrthoDB" id="7181835at2"/>
<reference evidence="3" key="2">
    <citation type="submission" date="2020-09" db="EMBL/GenBank/DDBJ databases">
        <authorList>
            <person name="Sun Q."/>
            <person name="Zhou Y."/>
        </authorList>
    </citation>
    <scope>NUCLEOTIDE SEQUENCE</scope>
    <source>
        <strain evidence="3">CGMCC 1.15360</strain>
    </source>
</reference>
<proteinExistence type="predicted"/>
<gene>
    <name evidence="3" type="ORF">GCM10010990_26100</name>
</gene>
<dbReference type="Pfam" id="PF00248">
    <property type="entry name" value="Aldo_ket_red"/>
    <property type="match status" value="1"/>
</dbReference>
<dbReference type="PRINTS" id="PR00069">
    <property type="entry name" value="ALDKETRDTASE"/>
</dbReference>
<dbReference type="SUPFAM" id="SSF51430">
    <property type="entry name" value="NAD(P)-linked oxidoreductase"/>
    <property type="match status" value="1"/>
</dbReference>
<evidence type="ECO:0000259" key="2">
    <source>
        <dbReference type="Pfam" id="PF00248"/>
    </source>
</evidence>
<evidence type="ECO:0000313" key="4">
    <source>
        <dbReference type="Proteomes" id="UP000612349"/>
    </source>
</evidence>
<dbReference type="Gene3D" id="3.20.20.100">
    <property type="entry name" value="NADP-dependent oxidoreductase domain"/>
    <property type="match status" value="1"/>
</dbReference>
<accession>A0A916Z5R8</accession>
<dbReference type="AlphaFoldDB" id="A0A916Z5R8"/>
<sequence length="327" mass="35089">MRRLCGRLVNPVGLGCMSLSWAYGDPPPHDDKVRLLNAALDAGYDHLDTANIYGAGTNEELLRDAVMHRRAEFMLASKTGIIVDGPRRGIDCSPDGIAASLDASLRRLGTDHLDLFYMHRFDPKVPIADSVGAMVRAIEAGMIGAYGVSEWSSAHIREAHSVHPMAAVQTEMSLWTRNAELGVLETTRALGIALVAFSPVARGALGGELRDPSALGERDLRRTHPRFSADNWPKNLALIERFEALAASAGLAPAQLALAWVLAQGDHLHAIPGTTSVAHMRENIAAASIEVAPTVLENAGALINQLSVAGHRYPDAMLATIDTEEFS</sequence>
<dbReference type="GO" id="GO:0005737">
    <property type="term" value="C:cytoplasm"/>
    <property type="evidence" value="ECO:0007669"/>
    <property type="project" value="TreeGrafter"/>
</dbReference>
<evidence type="ECO:0000256" key="1">
    <source>
        <dbReference type="ARBA" id="ARBA00023002"/>
    </source>
</evidence>
<dbReference type="GO" id="GO:0016491">
    <property type="term" value="F:oxidoreductase activity"/>
    <property type="evidence" value="ECO:0007669"/>
    <property type="project" value="UniProtKB-KW"/>
</dbReference>
<dbReference type="RefSeq" id="WP_066769872.1">
    <property type="nucleotide sequence ID" value="NZ_BMIP01000006.1"/>
</dbReference>
<reference evidence="3" key="1">
    <citation type="journal article" date="2014" name="Int. J. Syst. Evol. Microbiol.">
        <title>Complete genome sequence of Corynebacterium casei LMG S-19264T (=DSM 44701T), isolated from a smear-ripened cheese.</title>
        <authorList>
            <consortium name="US DOE Joint Genome Institute (JGI-PGF)"/>
            <person name="Walter F."/>
            <person name="Albersmeier A."/>
            <person name="Kalinowski J."/>
            <person name="Ruckert C."/>
        </authorList>
    </citation>
    <scope>NUCLEOTIDE SEQUENCE</scope>
    <source>
        <strain evidence="3">CGMCC 1.15360</strain>
    </source>
</reference>
<dbReference type="Proteomes" id="UP000612349">
    <property type="component" value="Unassembled WGS sequence"/>
</dbReference>
<name>A0A916Z5R8_9SPHN</name>
<dbReference type="PANTHER" id="PTHR43625:SF40">
    <property type="entry name" value="ALDO-KETO REDUCTASE YAKC [NADP(+)]"/>
    <property type="match status" value="1"/>
</dbReference>
<protein>
    <submittedName>
        <fullName evidence="3">Oxidoreductase</fullName>
    </submittedName>
</protein>
<comment type="caution">
    <text evidence="3">The sequence shown here is derived from an EMBL/GenBank/DDBJ whole genome shotgun (WGS) entry which is preliminary data.</text>
</comment>